<name>A0A411E8K2_9FLAO</name>
<dbReference type="GO" id="GO:0010181">
    <property type="term" value="F:FMN binding"/>
    <property type="evidence" value="ECO:0007669"/>
    <property type="project" value="TreeGrafter"/>
</dbReference>
<dbReference type="Pfam" id="PF03358">
    <property type="entry name" value="FMN_red"/>
    <property type="match status" value="1"/>
</dbReference>
<dbReference type="PANTHER" id="PTHR30543">
    <property type="entry name" value="CHROMATE REDUCTASE"/>
    <property type="match status" value="1"/>
</dbReference>
<sequence>MSKILAFAGSNSSTSINYQLVKHTISLIEGHEIQTMNMAVFDLPMFSVDHEKEFGYANSLAELRDDIHKCDGLLLSVNEHNGNPSAYFKNLIDWLSRLERNFLENTKVFLMSTSPGRGGASSSLAKTADMLPRFGGEVVTTFSLPSFNHTFNSEKGIFESEKAREHREALDTWLNSL</sequence>
<protein>
    <submittedName>
        <fullName evidence="2">NADPH-dependent oxidoreductase</fullName>
    </submittedName>
</protein>
<proteinExistence type="predicted"/>
<dbReference type="Gene3D" id="3.40.50.360">
    <property type="match status" value="1"/>
</dbReference>
<feature type="domain" description="NADPH-dependent FMN reductase-like" evidence="1">
    <location>
        <begin position="3"/>
        <end position="141"/>
    </location>
</feature>
<dbReference type="OrthoDB" id="5767802at2"/>
<dbReference type="GO" id="GO:0005829">
    <property type="term" value="C:cytosol"/>
    <property type="evidence" value="ECO:0007669"/>
    <property type="project" value="TreeGrafter"/>
</dbReference>
<dbReference type="SUPFAM" id="SSF52218">
    <property type="entry name" value="Flavoproteins"/>
    <property type="match status" value="1"/>
</dbReference>
<reference evidence="2 3" key="1">
    <citation type="submission" date="2019-01" db="EMBL/GenBank/DDBJ databases">
        <title>Muriicola soli sp. nov., isolated from soil.</title>
        <authorList>
            <person name="Kang H.J."/>
            <person name="Kim S.B."/>
        </authorList>
    </citation>
    <scope>NUCLEOTIDE SEQUENCE [LARGE SCALE GENOMIC DNA]</scope>
    <source>
        <strain evidence="2 3">MMS17-SY002</strain>
    </source>
</reference>
<accession>A0A411E8K2</accession>
<dbReference type="InterPro" id="IPR050712">
    <property type="entry name" value="NAD(P)H-dep_reductase"/>
</dbReference>
<dbReference type="AlphaFoldDB" id="A0A411E8K2"/>
<dbReference type="GO" id="GO:0016491">
    <property type="term" value="F:oxidoreductase activity"/>
    <property type="evidence" value="ECO:0007669"/>
    <property type="project" value="InterPro"/>
</dbReference>
<dbReference type="KEGG" id="mur:EQY75_05595"/>
<gene>
    <name evidence="2" type="ORF">EQY75_05595</name>
</gene>
<organism evidence="2 3">
    <name type="scientific">Muriicola soli</name>
    <dbReference type="NCBI Taxonomy" id="2507538"/>
    <lineage>
        <taxon>Bacteria</taxon>
        <taxon>Pseudomonadati</taxon>
        <taxon>Bacteroidota</taxon>
        <taxon>Flavobacteriia</taxon>
        <taxon>Flavobacteriales</taxon>
        <taxon>Flavobacteriaceae</taxon>
        <taxon>Muriicola</taxon>
    </lineage>
</organism>
<dbReference type="RefSeq" id="WP_129603619.1">
    <property type="nucleotide sequence ID" value="NZ_CP035544.1"/>
</dbReference>
<dbReference type="PANTHER" id="PTHR30543:SF21">
    <property type="entry name" value="NAD(P)H-DEPENDENT FMN REDUCTASE LOT6"/>
    <property type="match status" value="1"/>
</dbReference>
<dbReference type="InterPro" id="IPR029039">
    <property type="entry name" value="Flavoprotein-like_sf"/>
</dbReference>
<keyword evidence="3" id="KW-1185">Reference proteome</keyword>
<dbReference type="InterPro" id="IPR005025">
    <property type="entry name" value="FMN_Rdtase-like_dom"/>
</dbReference>
<dbReference type="EMBL" id="CP035544">
    <property type="protein sequence ID" value="QBA64055.1"/>
    <property type="molecule type" value="Genomic_DNA"/>
</dbReference>
<evidence type="ECO:0000313" key="2">
    <source>
        <dbReference type="EMBL" id="QBA64055.1"/>
    </source>
</evidence>
<dbReference type="Proteomes" id="UP000290889">
    <property type="component" value="Chromosome"/>
</dbReference>
<evidence type="ECO:0000259" key="1">
    <source>
        <dbReference type="Pfam" id="PF03358"/>
    </source>
</evidence>
<evidence type="ECO:0000313" key="3">
    <source>
        <dbReference type="Proteomes" id="UP000290889"/>
    </source>
</evidence>